<evidence type="ECO:0000313" key="2">
    <source>
        <dbReference type="EMBL" id="QSE97477.1"/>
    </source>
</evidence>
<protein>
    <recommendedName>
        <fullName evidence="4">Outer membrane protein transport protein (OMPP1/FadL/TodX)</fullName>
    </recommendedName>
</protein>
<organism evidence="2 3">
    <name type="scientific">Fulvivirga lutea</name>
    <dbReference type="NCBI Taxonomy" id="2810512"/>
    <lineage>
        <taxon>Bacteria</taxon>
        <taxon>Pseudomonadati</taxon>
        <taxon>Bacteroidota</taxon>
        <taxon>Cytophagia</taxon>
        <taxon>Cytophagales</taxon>
        <taxon>Fulvivirgaceae</taxon>
        <taxon>Fulvivirga</taxon>
    </lineage>
</organism>
<dbReference type="RefSeq" id="WP_205721988.1">
    <property type="nucleotide sequence ID" value="NZ_CP070608.1"/>
</dbReference>
<evidence type="ECO:0008006" key="4">
    <source>
        <dbReference type="Google" id="ProtNLM"/>
    </source>
</evidence>
<reference evidence="2" key="1">
    <citation type="submission" date="2021-02" db="EMBL/GenBank/DDBJ databases">
        <title>Fulvivirga sp. S481 isolated from sea water.</title>
        <authorList>
            <person name="Bae S.S."/>
            <person name="Baek K."/>
        </authorList>
    </citation>
    <scope>NUCLEOTIDE SEQUENCE</scope>
    <source>
        <strain evidence="2">S481</strain>
    </source>
</reference>
<name>A0A974WHT0_9BACT</name>
<dbReference type="Gene3D" id="2.40.160.60">
    <property type="entry name" value="Outer membrane protein transport protein (OMPP1/FadL/TodX)"/>
    <property type="match status" value="1"/>
</dbReference>
<feature type="signal peptide" evidence="1">
    <location>
        <begin position="1"/>
        <end position="22"/>
    </location>
</feature>
<keyword evidence="1" id="KW-0732">Signal</keyword>
<keyword evidence="3" id="KW-1185">Reference proteome</keyword>
<feature type="chain" id="PRO_5037744895" description="Outer membrane protein transport protein (OMPP1/FadL/TodX)" evidence="1">
    <location>
        <begin position="23"/>
        <end position="526"/>
    </location>
</feature>
<accession>A0A974WHT0</accession>
<evidence type="ECO:0000256" key="1">
    <source>
        <dbReference type="SAM" id="SignalP"/>
    </source>
</evidence>
<dbReference type="KEGG" id="fuv:JR347_18155"/>
<dbReference type="EMBL" id="CP070608">
    <property type="protein sequence ID" value="QSE97477.1"/>
    <property type="molecule type" value="Genomic_DNA"/>
</dbReference>
<dbReference type="Proteomes" id="UP000662783">
    <property type="component" value="Chromosome"/>
</dbReference>
<dbReference type="SUPFAM" id="SSF56935">
    <property type="entry name" value="Porins"/>
    <property type="match status" value="1"/>
</dbReference>
<sequence length="526" mass="57589">MKKVIALIGISMGMFCLSNVQAQDAGNFVGTALDLSRTTPGGSARMLGIGEAQTSLGGDISSASSNPAGLGFFNKSEFSFTPAFNYLNTTSEYLGLNTSDARLNFNFSNLGAAIKYGRGSGSFKGGSFGISINRIADFQNQITYEGNSFNQLDNNGNIIFDPNNPADFVEYAALNAFTSNGSDISFDNDFAELAFETFLISPFSINGNNFVDRDYYAVEDDGSFPQDNNGNDIFIPAYTEPDFPTFQTETIKSTGAMYQTSFSYGANYDDRIYFGAGLGLITMTREVNREYIEIPTNAELTSLVLEDNYEQNGTGVNATFGVIGRPMPQVLLGASYTTPSIISIEQIRSVTLTANYLFATSFREQIESFGFDYEAFNFTITTPSKLRAGATYFLGKSGFITGDIERINYAGANLSNSESGVSFSQANSDINQLESVINYRLGAEFRYEMFRLRAGFARMDDPIKNDIDESENRITFGGGIRTEDYFVDMAISTSNGRNSTVSPYPRREALVENKNTAVSFTVGFFF</sequence>
<proteinExistence type="predicted"/>
<gene>
    <name evidence="2" type="ORF">JR347_18155</name>
</gene>
<evidence type="ECO:0000313" key="3">
    <source>
        <dbReference type="Proteomes" id="UP000662783"/>
    </source>
</evidence>
<dbReference type="AlphaFoldDB" id="A0A974WHT0"/>